<dbReference type="RefSeq" id="WP_094437951.1">
    <property type="nucleotide sequence ID" value="NZ_NKDB02000002.1"/>
</dbReference>
<organism evidence="13 14">
    <name type="scientific">Alicycliphilus denitrificans</name>
    <dbReference type="NCBI Taxonomy" id="179636"/>
    <lineage>
        <taxon>Bacteria</taxon>
        <taxon>Pseudomonadati</taxon>
        <taxon>Pseudomonadota</taxon>
        <taxon>Betaproteobacteria</taxon>
        <taxon>Burkholderiales</taxon>
        <taxon>Comamonadaceae</taxon>
        <taxon>Alicycliphilus</taxon>
    </lineage>
</organism>
<dbReference type="Proteomes" id="UP000216225">
    <property type="component" value="Unassembled WGS sequence"/>
</dbReference>
<evidence type="ECO:0000313" key="14">
    <source>
        <dbReference type="Proteomes" id="UP000216225"/>
    </source>
</evidence>
<reference evidence="13 14" key="1">
    <citation type="submission" date="2018-09" db="EMBL/GenBank/DDBJ databases">
        <title>Genome comparison of Alicycliphilus sp. BQ1, a polyurethanolytic bacterium, with its closest phylogenetic relatives Alicycliphilus denitrificans BC and K601, unable to attack polyurethane.</title>
        <authorList>
            <person name="Loza-Tavera H."/>
            <person name="Lozano L."/>
            <person name="Cevallos M."/>
            <person name="Maya-Lucas O."/>
            <person name="Garcia-Mena J."/>
            <person name="Hernandez J."/>
        </authorList>
    </citation>
    <scope>NUCLEOTIDE SEQUENCE [LARGE SCALE GENOMIC DNA]</scope>
    <source>
        <strain evidence="13 14">BQ1</strain>
    </source>
</reference>
<keyword evidence="6" id="KW-0812">Transmembrane</keyword>
<evidence type="ECO:0000256" key="10">
    <source>
        <dbReference type="ARBA" id="ARBA00030775"/>
    </source>
</evidence>
<dbReference type="Gene3D" id="3.55.40.10">
    <property type="entry name" value="minor pseudopilin epsh domain"/>
    <property type="match status" value="1"/>
</dbReference>
<name>A0A420KAY7_9BURK</name>
<dbReference type="SUPFAM" id="SSF54523">
    <property type="entry name" value="Pili subunits"/>
    <property type="match status" value="1"/>
</dbReference>
<keyword evidence="5" id="KW-0997">Cell inner membrane</keyword>
<dbReference type="EMBL" id="NKDB02000002">
    <property type="protein sequence ID" value="RKJ96377.1"/>
    <property type="molecule type" value="Genomic_DNA"/>
</dbReference>
<evidence type="ECO:0000259" key="12">
    <source>
        <dbReference type="Pfam" id="PF12019"/>
    </source>
</evidence>
<evidence type="ECO:0000256" key="3">
    <source>
        <dbReference type="ARBA" id="ARBA00022475"/>
    </source>
</evidence>
<dbReference type="Pfam" id="PF07963">
    <property type="entry name" value="N_methyl"/>
    <property type="match status" value="1"/>
</dbReference>
<feature type="region of interest" description="Disordered" evidence="11">
    <location>
        <begin position="1"/>
        <end position="21"/>
    </location>
</feature>
<evidence type="ECO:0000256" key="7">
    <source>
        <dbReference type="ARBA" id="ARBA00022989"/>
    </source>
</evidence>
<evidence type="ECO:0000256" key="1">
    <source>
        <dbReference type="ARBA" id="ARBA00004377"/>
    </source>
</evidence>
<evidence type="ECO:0000256" key="4">
    <source>
        <dbReference type="ARBA" id="ARBA00022481"/>
    </source>
</evidence>
<evidence type="ECO:0000256" key="2">
    <source>
        <dbReference type="ARBA" id="ARBA00021549"/>
    </source>
</evidence>
<dbReference type="InterPro" id="IPR045584">
    <property type="entry name" value="Pilin-like"/>
</dbReference>
<keyword evidence="8" id="KW-0472">Membrane</keyword>
<proteinExistence type="inferred from homology"/>
<evidence type="ECO:0000256" key="11">
    <source>
        <dbReference type="SAM" id="MobiDB-lite"/>
    </source>
</evidence>
<protein>
    <recommendedName>
        <fullName evidence="2">Type II secretion system protein H</fullName>
    </recommendedName>
    <alternativeName>
        <fullName evidence="10">General secretion pathway protein H</fullName>
    </alternativeName>
</protein>
<evidence type="ECO:0000313" key="13">
    <source>
        <dbReference type="EMBL" id="RKJ96377.1"/>
    </source>
</evidence>
<sequence length="196" mass="21056">MQSLPSPCPSRTRPRRRSGAPSRGFTAIELMVTVAILALLAALAAPSFTSIIERWRVQQAVESMTSTLYYARSEAVKRGGRIGIQKIAQDTDGCKLASTNEEWGCGWFVFVDSDDDGKWKSGEEILQTLATPANTNVVHKSGGTNIKVDRYGMTSGLNAKGFIFSPEPAGISSSATRGICMGAGGRIRVIKEVPCQ</sequence>
<evidence type="ECO:0000256" key="8">
    <source>
        <dbReference type="ARBA" id="ARBA00023136"/>
    </source>
</evidence>
<keyword evidence="3" id="KW-1003">Cell membrane</keyword>
<feature type="compositionally biased region" description="Low complexity" evidence="11">
    <location>
        <begin position="1"/>
        <end position="11"/>
    </location>
</feature>
<evidence type="ECO:0000256" key="9">
    <source>
        <dbReference type="ARBA" id="ARBA00025772"/>
    </source>
</evidence>
<gene>
    <name evidence="13" type="ORF">CE154_010075</name>
</gene>
<dbReference type="GO" id="GO:0015627">
    <property type="term" value="C:type II protein secretion system complex"/>
    <property type="evidence" value="ECO:0007669"/>
    <property type="project" value="InterPro"/>
</dbReference>
<dbReference type="Pfam" id="PF12019">
    <property type="entry name" value="GspH"/>
    <property type="match status" value="1"/>
</dbReference>
<feature type="domain" description="General secretion pathway GspH" evidence="12">
    <location>
        <begin position="60"/>
        <end position="169"/>
    </location>
</feature>
<comment type="subcellular location">
    <subcellularLocation>
        <location evidence="1">Cell inner membrane</location>
        <topology evidence="1">Single-pass membrane protein</topology>
    </subcellularLocation>
</comment>
<dbReference type="GO" id="GO:0015628">
    <property type="term" value="P:protein secretion by the type II secretion system"/>
    <property type="evidence" value="ECO:0007669"/>
    <property type="project" value="InterPro"/>
</dbReference>
<comment type="similarity">
    <text evidence="9">Belongs to the GSP H family.</text>
</comment>
<evidence type="ECO:0000256" key="5">
    <source>
        <dbReference type="ARBA" id="ARBA00022519"/>
    </source>
</evidence>
<dbReference type="InterPro" id="IPR012902">
    <property type="entry name" value="N_methyl_site"/>
</dbReference>
<keyword evidence="7" id="KW-1133">Transmembrane helix</keyword>
<dbReference type="AlphaFoldDB" id="A0A420KAY7"/>
<comment type="caution">
    <text evidence="13">The sequence shown here is derived from an EMBL/GenBank/DDBJ whole genome shotgun (WGS) entry which is preliminary data.</text>
</comment>
<evidence type="ECO:0000256" key="6">
    <source>
        <dbReference type="ARBA" id="ARBA00022692"/>
    </source>
</evidence>
<dbReference type="NCBIfam" id="TIGR02532">
    <property type="entry name" value="IV_pilin_GFxxxE"/>
    <property type="match status" value="1"/>
</dbReference>
<dbReference type="InterPro" id="IPR022346">
    <property type="entry name" value="T2SS_GspH"/>
</dbReference>
<dbReference type="GO" id="GO:0005886">
    <property type="term" value="C:plasma membrane"/>
    <property type="evidence" value="ECO:0007669"/>
    <property type="project" value="UniProtKB-SubCell"/>
</dbReference>
<keyword evidence="4" id="KW-0488">Methylation</keyword>
<accession>A0A420KAY7</accession>